<dbReference type="InterPro" id="IPR006426">
    <property type="entry name" value="Asn_synth_AEB"/>
</dbReference>
<accession>A0A7L5JSV0</accession>
<reference evidence="10 11" key="1">
    <citation type="submission" date="2020-05" db="EMBL/GenBank/DDBJ databases">
        <title>Complete genome sequencing of Campylobacter and Arcobacter type strains.</title>
        <authorList>
            <person name="Miller W.G."/>
            <person name="Yee E."/>
        </authorList>
    </citation>
    <scope>NUCLEOTIDE SEQUENCE [LARGE SCALE GENOMIC DNA]</scope>
    <source>
        <strain evidence="10 11">LMG 21996</strain>
    </source>
</reference>
<evidence type="ECO:0000256" key="6">
    <source>
        <dbReference type="ARBA" id="ARBA00048741"/>
    </source>
</evidence>
<comment type="catalytic activity">
    <reaction evidence="6">
        <text>L-aspartate + L-glutamine + ATP + H2O = L-asparagine + L-glutamate + AMP + diphosphate + H(+)</text>
        <dbReference type="Rhea" id="RHEA:12228"/>
        <dbReference type="ChEBI" id="CHEBI:15377"/>
        <dbReference type="ChEBI" id="CHEBI:15378"/>
        <dbReference type="ChEBI" id="CHEBI:29985"/>
        <dbReference type="ChEBI" id="CHEBI:29991"/>
        <dbReference type="ChEBI" id="CHEBI:30616"/>
        <dbReference type="ChEBI" id="CHEBI:33019"/>
        <dbReference type="ChEBI" id="CHEBI:58048"/>
        <dbReference type="ChEBI" id="CHEBI:58359"/>
        <dbReference type="ChEBI" id="CHEBI:456215"/>
        <dbReference type="EC" id="6.3.5.4"/>
    </reaction>
</comment>
<evidence type="ECO:0000256" key="4">
    <source>
        <dbReference type="ARBA" id="ARBA00022741"/>
    </source>
</evidence>
<dbReference type="SUPFAM" id="SSF52402">
    <property type="entry name" value="Adenine nucleotide alpha hydrolases-like"/>
    <property type="match status" value="1"/>
</dbReference>
<dbReference type="InterPro" id="IPR017932">
    <property type="entry name" value="GATase_2_dom"/>
</dbReference>
<evidence type="ECO:0000256" key="8">
    <source>
        <dbReference type="PIRSR" id="PIRSR001589-3"/>
    </source>
</evidence>
<dbReference type="Pfam" id="PF00733">
    <property type="entry name" value="Asn_synthase"/>
    <property type="match status" value="1"/>
</dbReference>
<dbReference type="PANTHER" id="PTHR43284:SF1">
    <property type="entry name" value="ASPARAGINE SYNTHETASE"/>
    <property type="match status" value="1"/>
</dbReference>
<dbReference type="EMBL" id="CP054051">
    <property type="protein sequence ID" value="QKJ28160.1"/>
    <property type="molecule type" value="Genomic_DNA"/>
</dbReference>
<dbReference type="InterPro" id="IPR014729">
    <property type="entry name" value="Rossmann-like_a/b/a_fold"/>
</dbReference>
<name>A0A7L5JSV0_9BACT</name>
<dbReference type="GO" id="GO:0005829">
    <property type="term" value="C:cytosol"/>
    <property type="evidence" value="ECO:0007669"/>
    <property type="project" value="TreeGrafter"/>
</dbReference>
<feature type="binding site" evidence="7">
    <location>
        <position position="187"/>
    </location>
    <ligand>
        <name>ATP</name>
        <dbReference type="ChEBI" id="CHEBI:30616"/>
    </ligand>
</feature>
<evidence type="ECO:0000256" key="1">
    <source>
        <dbReference type="ARBA" id="ARBA00005187"/>
    </source>
</evidence>
<dbReference type="PIRSF" id="PIRSF001589">
    <property type="entry name" value="Asn_synthetase_glu-h"/>
    <property type="match status" value="1"/>
</dbReference>
<dbReference type="Proteomes" id="UP000509513">
    <property type="component" value="Chromosome"/>
</dbReference>
<dbReference type="Gene3D" id="3.40.50.620">
    <property type="entry name" value="HUPs"/>
    <property type="match status" value="1"/>
</dbReference>
<dbReference type="KEGG" id="acib:ACBT_2280"/>
<protein>
    <recommendedName>
        <fullName evidence="3">asparagine synthase (glutamine-hydrolyzing)</fullName>
        <ecNumber evidence="3">6.3.5.4</ecNumber>
    </recommendedName>
</protein>
<evidence type="ECO:0000313" key="11">
    <source>
        <dbReference type="Proteomes" id="UP000509513"/>
    </source>
</evidence>
<keyword evidence="4 7" id="KW-0547">Nucleotide-binding</keyword>
<evidence type="ECO:0000313" key="10">
    <source>
        <dbReference type="EMBL" id="QKJ28160.1"/>
    </source>
</evidence>
<organism evidence="10 11">
    <name type="scientific">Aliarcobacter cibarius</name>
    <dbReference type="NCBI Taxonomy" id="255507"/>
    <lineage>
        <taxon>Bacteria</taxon>
        <taxon>Pseudomonadati</taxon>
        <taxon>Campylobacterota</taxon>
        <taxon>Epsilonproteobacteria</taxon>
        <taxon>Campylobacterales</taxon>
        <taxon>Arcobacteraceae</taxon>
        <taxon>Aliarcobacter</taxon>
    </lineage>
</organism>
<dbReference type="GO" id="GO:0006529">
    <property type="term" value="P:asparagine biosynthetic process"/>
    <property type="evidence" value="ECO:0007669"/>
    <property type="project" value="InterPro"/>
</dbReference>
<sequence>MKKIDFDDLVIYFEGEIYNKNIFSFDDEFLIIEHLYKNFGFDFVSKLDGVFSFCILDKVKNIYFCARDRFGNIPLFYTIKDDKFIFSSSIREILSQISYIPKINKVALSKYMQYFSTFGEDTFYKDIYKLEEATYLVYEPHKELIKKKYFKINTYKAINDENRALNDLEELLFTSIEKRLISSPSALLSGGVDSSLVSAIYTKISGKKIDTFSIGYSEYKNYCELDFAKITSKYIGSNHHEVIIDKKTYIDNFYSTLDHFDEPHGDSASIPLNILLKNVNQFGVNKLLSGEGADELFLGYDNYSKFLKYYKFRDSLSDEQFSFLDEIIGALQNNTKESEYLRRVVKKQTVYNSFGEIFNDIQKKKLFVNVPTFKSENPKKDPVDWMSYIDLKLWVSNPVLTKAYIASSSNSLEIHTPFLDNDILKYVFSINSDIKVGNTNKYLLKNIAQKYIPTEIINRVKKGFNSPYNEWLQSEFGDSILGIILEVNKETKFFNEVYLRHIYSLASSNKFKQHLYSLFIFSLWYRKTYLQ</sequence>
<keyword evidence="5 7" id="KW-0067">ATP-binding</keyword>
<evidence type="ECO:0000256" key="5">
    <source>
        <dbReference type="ARBA" id="ARBA00022840"/>
    </source>
</evidence>
<feature type="site" description="Important for beta-aspartyl-AMP intermediate formation" evidence="8">
    <location>
        <position position="291"/>
    </location>
</feature>
<dbReference type="Gene3D" id="3.60.20.10">
    <property type="entry name" value="Glutamine Phosphoribosylpyrophosphate, subunit 1, domain 1"/>
    <property type="match status" value="1"/>
</dbReference>
<evidence type="ECO:0000259" key="9">
    <source>
        <dbReference type="PROSITE" id="PS51278"/>
    </source>
</evidence>
<dbReference type="PROSITE" id="PS51278">
    <property type="entry name" value="GATASE_TYPE_2"/>
    <property type="match status" value="1"/>
</dbReference>
<comment type="pathway">
    <text evidence="1">Amino-acid biosynthesis; L-asparagine biosynthesis; L-asparagine from L-aspartate (L-Gln route): step 1/1.</text>
</comment>
<dbReference type="GO" id="GO:0004066">
    <property type="term" value="F:asparagine synthase (glutamine-hydrolyzing) activity"/>
    <property type="evidence" value="ECO:0007669"/>
    <property type="project" value="UniProtKB-EC"/>
</dbReference>
<feature type="binding site" evidence="7">
    <location>
        <position position="214"/>
    </location>
    <ligand>
        <name>ATP</name>
        <dbReference type="ChEBI" id="CHEBI:30616"/>
    </ligand>
</feature>
<feature type="binding site" evidence="7">
    <location>
        <begin position="289"/>
        <end position="290"/>
    </location>
    <ligand>
        <name>ATP</name>
        <dbReference type="ChEBI" id="CHEBI:30616"/>
    </ligand>
</feature>
<dbReference type="CDD" id="cd01991">
    <property type="entry name" value="Asn_synthase_B_C"/>
    <property type="match status" value="1"/>
</dbReference>
<dbReference type="InterPro" id="IPR029055">
    <property type="entry name" value="Ntn_hydrolases_N"/>
</dbReference>
<dbReference type="PANTHER" id="PTHR43284">
    <property type="entry name" value="ASPARAGINE SYNTHETASE (GLUTAMINE-HYDROLYZING)"/>
    <property type="match status" value="1"/>
</dbReference>
<evidence type="ECO:0000256" key="7">
    <source>
        <dbReference type="PIRSR" id="PIRSR001589-2"/>
    </source>
</evidence>
<dbReference type="InterPro" id="IPR051786">
    <property type="entry name" value="ASN_synthetase/amidase"/>
</dbReference>
<dbReference type="GO" id="GO:0005524">
    <property type="term" value="F:ATP binding"/>
    <property type="evidence" value="ECO:0007669"/>
    <property type="project" value="UniProtKB-KW"/>
</dbReference>
<feature type="domain" description="Glutamine amidotransferase type-2" evidence="9">
    <location>
        <begin position="1"/>
        <end position="141"/>
    </location>
</feature>
<dbReference type="RefSeq" id="WP_024774309.1">
    <property type="nucleotide sequence ID" value="NZ_CP054051.1"/>
</dbReference>
<evidence type="ECO:0000256" key="2">
    <source>
        <dbReference type="ARBA" id="ARBA00005752"/>
    </source>
</evidence>
<evidence type="ECO:0000256" key="3">
    <source>
        <dbReference type="ARBA" id="ARBA00012737"/>
    </source>
</evidence>
<dbReference type="Pfam" id="PF13537">
    <property type="entry name" value="GATase_7"/>
    <property type="match status" value="1"/>
</dbReference>
<dbReference type="InterPro" id="IPR001962">
    <property type="entry name" value="Asn_synthase"/>
</dbReference>
<proteinExistence type="inferred from homology"/>
<dbReference type="AlphaFoldDB" id="A0A7L5JSV0"/>
<comment type="similarity">
    <text evidence="2">Belongs to the asparagine synthetase family.</text>
</comment>
<dbReference type="EC" id="6.3.5.4" evidence="3"/>
<dbReference type="SUPFAM" id="SSF56235">
    <property type="entry name" value="N-terminal nucleophile aminohydrolases (Ntn hydrolases)"/>
    <property type="match status" value="1"/>
</dbReference>
<gene>
    <name evidence="10" type="primary">asnB</name>
    <name evidence="10" type="ORF">ACBT_2280</name>
</gene>
<dbReference type="NCBIfam" id="TIGR01536">
    <property type="entry name" value="asn_synth_AEB"/>
    <property type="match status" value="1"/>
</dbReference>